<reference evidence="3 4" key="1">
    <citation type="submission" date="2020-07" db="EMBL/GenBank/DDBJ databases">
        <title>Gai3-2, isolated from salt lake.</title>
        <authorList>
            <person name="Cui H."/>
            <person name="Shi X."/>
        </authorList>
    </citation>
    <scope>NUCLEOTIDE SEQUENCE [LARGE SCALE GENOMIC DNA]</scope>
    <source>
        <strain evidence="3 4">Gai3-2</strain>
    </source>
</reference>
<keyword evidence="2" id="KW-0472">Membrane</keyword>
<evidence type="ECO:0000313" key="3">
    <source>
        <dbReference type="EMBL" id="QLG26438.1"/>
    </source>
</evidence>
<sequence length="86" mass="9533">MSRDLPTEERPVRERGTYAKHGHDPTLASYASSLFLLLSVPTFVLLAYAGYWWGYYPETTVVPVFAGLLVGSLAVAFTLMHVLTGR</sequence>
<dbReference type="RefSeq" id="WP_179168013.1">
    <property type="nucleotide sequence ID" value="NZ_CP058529.1"/>
</dbReference>
<keyword evidence="2" id="KW-0812">Transmembrane</keyword>
<evidence type="ECO:0000256" key="1">
    <source>
        <dbReference type="SAM" id="MobiDB-lite"/>
    </source>
</evidence>
<organism evidence="3 4">
    <name type="scientific">Halorarum halophilum</name>
    <dbReference type="NCBI Taxonomy" id="2743090"/>
    <lineage>
        <taxon>Archaea</taxon>
        <taxon>Methanobacteriati</taxon>
        <taxon>Methanobacteriota</taxon>
        <taxon>Stenosarchaea group</taxon>
        <taxon>Halobacteria</taxon>
        <taxon>Halobacteriales</taxon>
        <taxon>Haloferacaceae</taxon>
        <taxon>Halorarum</taxon>
    </lineage>
</organism>
<feature type="transmembrane region" description="Helical" evidence="2">
    <location>
        <begin position="34"/>
        <end position="54"/>
    </location>
</feature>
<proteinExistence type="predicted"/>
<dbReference type="GeneID" id="56027625"/>
<keyword evidence="4" id="KW-1185">Reference proteome</keyword>
<accession>A0A7D5KWD0</accession>
<evidence type="ECO:0000256" key="2">
    <source>
        <dbReference type="SAM" id="Phobius"/>
    </source>
</evidence>
<feature type="transmembrane region" description="Helical" evidence="2">
    <location>
        <begin position="60"/>
        <end position="83"/>
    </location>
</feature>
<evidence type="ECO:0000313" key="4">
    <source>
        <dbReference type="Proteomes" id="UP000509750"/>
    </source>
</evidence>
<gene>
    <name evidence="3" type="ORF">HUG10_02290</name>
</gene>
<dbReference type="OrthoDB" id="340707at2157"/>
<feature type="region of interest" description="Disordered" evidence="1">
    <location>
        <begin position="1"/>
        <end position="22"/>
    </location>
</feature>
<protein>
    <submittedName>
        <fullName evidence="3">Uncharacterized protein</fullName>
    </submittedName>
</protein>
<keyword evidence="2" id="KW-1133">Transmembrane helix</keyword>
<dbReference type="Proteomes" id="UP000509750">
    <property type="component" value="Chromosome"/>
</dbReference>
<dbReference type="EMBL" id="CP058529">
    <property type="protein sequence ID" value="QLG26438.1"/>
    <property type="molecule type" value="Genomic_DNA"/>
</dbReference>
<dbReference type="KEGG" id="halg:HUG10_02290"/>
<dbReference type="AlphaFoldDB" id="A0A7D5KWD0"/>
<name>A0A7D5KWD0_9EURY</name>